<name>G8QUI1_SPHPG</name>
<dbReference type="KEGG" id="sgp:SpiGrapes_1403"/>
<dbReference type="STRING" id="158190.SpiGrapes_1403"/>
<dbReference type="OrthoDB" id="5363652at2"/>
<dbReference type="AlphaFoldDB" id="G8QUI1"/>
<keyword evidence="2" id="KW-1185">Reference proteome</keyword>
<accession>G8QUI1</accession>
<dbReference type="eggNOG" id="COG4823">
    <property type="taxonomic scope" value="Bacteria"/>
</dbReference>
<dbReference type="Pfam" id="PF07751">
    <property type="entry name" value="Abi_2"/>
    <property type="match status" value="1"/>
</dbReference>
<proteinExistence type="predicted"/>
<organism evidence="1 2">
    <name type="scientific">Sphaerochaeta pleomorpha (strain ATCC BAA-1885 / DSM 22778 / Grapes)</name>
    <dbReference type="NCBI Taxonomy" id="158190"/>
    <lineage>
        <taxon>Bacteria</taxon>
        <taxon>Pseudomonadati</taxon>
        <taxon>Spirochaetota</taxon>
        <taxon>Spirochaetia</taxon>
        <taxon>Spirochaetales</taxon>
        <taxon>Sphaerochaetaceae</taxon>
        <taxon>Sphaerochaeta</taxon>
    </lineage>
</organism>
<gene>
    <name evidence="1" type="ordered locus">SpiGrapes_1403</name>
</gene>
<evidence type="ECO:0000313" key="1">
    <source>
        <dbReference type="EMBL" id="AEV29214.1"/>
    </source>
</evidence>
<dbReference type="HOGENOM" id="CLU_064892_1_0_12"/>
<dbReference type="EMBL" id="CP003155">
    <property type="protein sequence ID" value="AEV29214.1"/>
    <property type="molecule type" value="Genomic_DNA"/>
</dbReference>
<sequence>MQQYKKRKLSIDQQIAHMRETKGIKFSVSTEDDAKDFLQTSNYYFRVKSYAKNYDKFQAPPREGKYINLDFAYLKELSIIDMHFKDIIHRILEAIEHFAKLQIVNDLENNPSEDGYNIVRLFFENDLMINENRILNTISKHKNSYCGNLINKYCPSYNPSPNDQAFALWNVEEVLSFGDFIKLFEFYYTKYPSQTFDIKKTRSLLWSARMLRNAVAHDNCLLNSVRTGYANNNFKINLYLNTYIQKNIKTISQQTRSSKLSNPVIHDFVASLILFDEIVTSREIKKSRIDELSSFINTRCRNHKEYFEKNSYLSSTYQFIKKIVDYYASVI</sequence>
<reference evidence="1 2" key="1">
    <citation type="submission" date="2011-11" db="EMBL/GenBank/DDBJ databases">
        <title>Complete sequence of Spirochaeta sp. grapes.</title>
        <authorList>
            <consortium name="US DOE Joint Genome Institute"/>
            <person name="Lucas S."/>
            <person name="Han J."/>
            <person name="Lapidus A."/>
            <person name="Cheng J.-F."/>
            <person name="Goodwin L."/>
            <person name="Pitluck S."/>
            <person name="Peters L."/>
            <person name="Ovchinnikova G."/>
            <person name="Munk A.C."/>
            <person name="Detter J.C."/>
            <person name="Han C."/>
            <person name="Tapia R."/>
            <person name="Land M."/>
            <person name="Hauser L."/>
            <person name="Kyrpides N."/>
            <person name="Ivanova N."/>
            <person name="Pagani I."/>
            <person name="Ritalahtilisa K."/>
            <person name="Loeffler F."/>
            <person name="Woyke T."/>
        </authorList>
    </citation>
    <scope>NUCLEOTIDE SEQUENCE [LARGE SCALE GENOMIC DNA]</scope>
    <source>
        <strain evidence="2">ATCC BAA-1885 / DSM 22778 / Grapes</strain>
    </source>
</reference>
<protein>
    <submittedName>
        <fullName evidence="1">Abortive infection bacteriophage resistance protein</fullName>
    </submittedName>
</protein>
<dbReference type="InterPro" id="IPR011664">
    <property type="entry name" value="Abi_system_AbiD/AbiF-like"/>
</dbReference>
<evidence type="ECO:0000313" key="2">
    <source>
        <dbReference type="Proteomes" id="UP000005632"/>
    </source>
</evidence>
<dbReference type="Proteomes" id="UP000005632">
    <property type="component" value="Chromosome"/>
</dbReference>
<dbReference type="RefSeq" id="WP_014270063.1">
    <property type="nucleotide sequence ID" value="NC_016633.1"/>
</dbReference>